<evidence type="ECO:0000313" key="6">
    <source>
        <dbReference type="EMBL" id="HAJ5803201.1"/>
    </source>
</evidence>
<dbReference type="Proteomes" id="UP000460351">
    <property type="component" value="Unassembled WGS sequence"/>
</dbReference>
<dbReference type="Proteomes" id="UP000842519">
    <property type="component" value="Unassembled WGS sequence"/>
</dbReference>
<dbReference type="Proteomes" id="UP000528199">
    <property type="component" value="Unassembled WGS sequence"/>
</dbReference>
<reference evidence="17" key="9">
    <citation type="submission" date="2020-06" db="EMBL/GenBank/DDBJ databases">
        <title>Identification and Characterisation of Fosfomycin Resistance in Escherichia coli Urinary Tract Infection Isolates from Australia.</title>
        <authorList>
            <person name="Mowlaboccus S."/>
            <person name="Daley D."/>
            <person name="Pang S."/>
            <person name="Gottlieb T."/>
            <person name="Nimmo G.R."/>
            <person name="George N."/>
            <person name="Korman T.M."/>
            <person name="Strietberg R."/>
            <person name="Robson J."/>
            <person name="Peachey G."/>
            <person name="Collignon P."/>
            <person name="Bradbury S."/>
            <person name="Colombi E."/>
            <person name="Ramsay J.P."/>
            <person name="Rogers B.A."/>
            <person name="Coombs G.W."/>
        </authorList>
    </citation>
    <scope>NUCLEOTIDE SEQUENCE [LARGE SCALE GENOMIC DNA]</scope>
    <source>
        <strain evidence="17">EC2</strain>
    </source>
</reference>
<gene>
    <name evidence="3" type="ORF">BKL28_002405</name>
    <name evidence="8" type="ORF">E4K51_24025</name>
    <name evidence="12" type="ORF">EAI46_27695</name>
    <name evidence="11" type="ORF">EAI46_31865</name>
    <name evidence="4" type="ORF">F9413_08870</name>
    <name evidence="13" type="ORF">FV293_15200</name>
    <name evidence="2" type="ORF">FZU14_05530</name>
    <name evidence="6" type="ORF">HLZ39_01690</name>
    <name evidence="10" type="ORF">HVY77_10690</name>
    <name evidence="9" type="ORF">HX136_10105</name>
    <name evidence="7" type="ORF">IH772_19150</name>
    <name evidence="5" type="ORF">P6223_002894</name>
</gene>
<dbReference type="EMBL" id="CP057293">
    <property type="protein sequence ID" value="QMF67402.1"/>
    <property type="molecule type" value="Genomic_DNA"/>
</dbReference>
<dbReference type="EMBL" id="AASKVF010000005">
    <property type="protein sequence ID" value="EFD6883697.1"/>
    <property type="molecule type" value="Genomic_DNA"/>
</dbReference>
<dbReference type="EMBL" id="AASWBF010000010">
    <property type="protein sequence ID" value="EFH4960642.1"/>
    <property type="molecule type" value="Genomic_DNA"/>
</dbReference>
<dbReference type="AlphaFoldDB" id="A0A1X9TM34"/>
<reference evidence="3 19" key="2">
    <citation type="submission" date="2018-08" db="EMBL/GenBank/DDBJ databases">
        <authorList>
            <consortium name="PulseNet: The National Subtyping Network for Foodborne Disease Surveillance"/>
            <person name="Tarr C.L."/>
            <person name="Trees E."/>
            <person name="Katz L.S."/>
            <person name="Carleton-Romer H.A."/>
            <person name="Stroika S."/>
            <person name="Kucerova Z."/>
            <person name="Roache K.F."/>
            <person name="Sabol A.L."/>
            <person name="Besser J."/>
            <person name="Gerner-Smidt P."/>
        </authorList>
    </citation>
    <scope>NUCLEOTIDE SEQUENCE [LARGE SCALE GENOMIC DNA]</scope>
    <source>
        <strain evidence="3 19">PNUSAE004760</strain>
    </source>
</reference>
<evidence type="ECO:0000313" key="21">
    <source>
        <dbReference type="Proteomes" id="UP000543424"/>
    </source>
</evidence>
<evidence type="ECO:0000313" key="8">
    <source>
        <dbReference type="EMBL" id="MQS33154.1"/>
    </source>
</evidence>
<evidence type="ECO:0000313" key="13">
    <source>
        <dbReference type="EMBL" id="TXQ33426.1"/>
    </source>
</evidence>
<dbReference type="EMBL" id="VRXD01000020">
    <property type="protein sequence ID" value="TXQ33426.1"/>
    <property type="molecule type" value="Genomic_DNA"/>
</dbReference>
<dbReference type="Proteomes" id="UP000512322">
    <property type="component" value="Chromosome"/>
</dbReference>
<reference evidence="5" key="13">
    <citation type="submission" date="2024-02" db="EMBL/GenBank/DDBJ databases">
        <authorList>
            <consortium name="Clinical and Environmental Microbiology Branch: Whole genome sequencing antimicrobial resistance pathogens in the healthcare setting"/>
        </authorList>
    </citation>
    <scope>NUCLEOTIDE SEQUENCE</scope>
    <source>
        <strain evidence="5">2023CK-00345</strain>
    </source>
</reference>
<evidence type="ECO:0000313" key="16">
    <source>
        <dbReference type="Proteomes" id="UP000460351"/>
    </source>
</evidence>
<reference evidence="9" key="8">
    <citation type="journal article" date="2020" name="Int. J. Antimicrob. Agents">
        <title>Identification and characterisation of fosfomycin resistance in Escherichia coli urinary tract infection isolates from Australia.</title>
        <authorList>
            <person name="Mowlaboccus S."/>
            <person name="Daley D."/>
            <person name="Pang S."/>
            <person name="Gottlieb T."/>
            <person name="Merlino J."/>
            <person name="Nimmo G.R."/>
            <person name="George N."/>
            <person name="Korman T.M."/>
            <person name="Streitberg R."/>
            <person name="Robson J."/>
            <person name="Peachey G."/>
            <person name="Collignon P."/>
            <person name="Bradbury S."/>
            <person name="Colombi E."/>
            <person name="Ramsay J.P."/>
            <person name="Rogers B.A."/>
            <person name="Coombs G.W."/>
        </authorList>
    </citation>
    <scope>NUCLEOTIDE SEQUENCE</scope>
    <source>
        <strain evidence="9">EC2</strain>
    </source>
</reference>
<dbReference type="InterPro" id="IPR021027">
    <property type="entry name" value="Transposase_put_HTH"/>
</dbReference>
<dbReference type="EMBL" id="SQQU01000054">
    <property type="protein sequence ID" value="MQS33154.1"/>
    <property type="molecule type" value="Genomic_DNA"/>
</dbReference>
<dbReference type="EMBL" id="ABLFQU030000026">
    <property type="protein sequence ID" value="EMM0026284.1"/>
    <property type="molecule type" value="Genomic_DNA"/>
</dbReference>
<evidence type="ECO:0000313" key="18">
    <source>
        <dbReference type="Proteomes" id="UP000512322"/>
    </source>
</evidence>
<dbReference type="Proteomes" id="UP000640866">
    <property type="component" value="Unassembled WGS sequence"/>
</dbReference>
<name>A0A1X9TM34_ECOLX</name>
<feature type="domain" description="Transposase putative helix-turn-helix" evidence="1">
    <location>
        <begin position="1"/>
        <end position="48"/>
    </location>
</feature>
<dbReference type="Pfam" id="PF12323">
    <property type="entry name" value="HTH_OrfB_IS605"/>
    <property type="match status" value="1"/>
</dbReference>
<organism evidence="8 16">
    <name type="scientific">Escherichia coli</name>
    <dbReference type="NCBI Taxonomy" id="562"/>
    <lineage>
        <taxon>Bacteria</taxon>
        <taxon>Pseudomonadati</taxon>
        <taxon>Pseudomonadota</taxon>
        <taxon>Gammaproteobacteria</taxon>
        <taxon>Enterobacterales</taxon>
        <taxon>Enterobacteriaceae</taxon>
        <taxon>Escherichia</taxon>
    </lineage>
</organism>
<dbReference type="Proteomes" id="UP000531962">
    <property type="component" value="Unassembled WGS sequence"/>
</dbReference>
<reference evidence="10 18" key="10">
    <citation type="submission" date="2020-06" db="EMBL/GenBank/DDBJ databases">
        <title>REHAB project genomes.</title>
        <authorList>
            <person name="Shaw L.P."/>
        </authorList>
    </citation>
    <scope>NUCLEOTIDE SEQUENCE [LARGE SCALE GENOMIC DNA]</scope>
    <source>
        <strain evidence="10 18">RHB30-C10</strain>
    </source>
</reference>
<dbReference type="EMBL" id="AASUOH010000013">
    <property type="protein sequence ID" value="EFH0043627.1"/>
    <property type="molecule type" value="Genomic_DNA"/>
</dbReference>
<dbReference type="Proteomes" id="UP000509796">
    <property type="component" value="Chromosome"/>
</dbReference>
<evidence type="ECO:0000313" key="14">
    <source>
        <dbReference type="Proteomes" id="UP000281340"/>
    </source>
</evidence>
<dbReference type="Proteomes" id="UP000543424">
    <property type="component" value="Unassembled WGS sequence"/>
</dbReference>
<reference evidence="7" key="12">
    <citation type="submission" date="2020-09" db="EMBL/GenBank/DDBJ databases">
        <title>Emerging polyconal dissemination of OXA-244-producing E. coli in France.</title>
        <authorList>
            <person name="Emeraud C."/>
            <person name="Girlich D."/>
            <person name="Bonnin R.A."/>
            <person name="Jousset A.B."/>
            <person name="Naas T."/>
            <person name="Dortet L."/>
        </authorList>
    </citation>
    <scope>NUCLEOTIDE SEQUENCE</scope>
    <source>
        <strain evidence="7">225E3</strain>
    </source>
</reference>
<reference evidence="11 14" key="3">
    <citation type="submission" date="2018-10" db="EMBL/GenBank/DDBJ databases">
        <title>Comparison of Escherichia coli isolates recovered from retail chicken and from chicken fecal samples by antimicrobial susceptibility test and whole genome sequencing.</title>
        <authorList>
            <person name="Tang B."/>
            <person name="Ma Y."/>
            <person name="He X."/>
            <person name="Cao L."/>
            <person name="Xia X."/>
            <person name="Yang H."/>
        </authorList>
    </citation>
    <scope>NUCLEOTIDE SEQUENCE [LARGE SCALE GENOMIC DNA]</scope>
    <source>
        <strain evidence="11 14">CMJH98b</strain>
    </source>
</reference>
<evidence type="ECO:0000313" key="4">
    <source>
        <dbReference type="EMBL" id="EFH4960642.1"/>
    </source>
</evidence>
<dbReference type="Proteomes" id="UP000321295">
    <property type="component" value="Unassembled WGS sequence"/>
</dbReference>
<dbReference type="EMBL" id="CP058571">
    <property type="protein sequence ID" value="QLG57190.1"/>
    <property type="molecule type" value="Genomic_DNA"/>
</dbReference>
<reference evidence="9" key="11">
    <citation type="submission" date="2020-06" db="EMBL/GenBank/DDBJ databases">
        <authorList>
            <person name="Ramsay J.P."/>
            <person name="Colombi E."/>
            <person name="Mowlaboccus S."/>
        </authorList>
    </citation>
    <scope>NUCLEOTIDE SEQUENCE</scope>
    <source>
        <strain evidence="9">EC2</strain>
    </source>
</reference>
<evidence type="ECO:0000313" key="15">
    <source>
        <dbReference type="Proteomes" id="UP000321295"/>
    </source>
</evidence>
<evidence type="ECO:0000313" key="17">
    <source>
        <dbReference type="Proteomes" id="UP000509796"/>
    </source>
</evidence>
<evidence type="ECO:0000313" key="5">
    <source>
        <dbReference type="EMBL" id="EMM0026284.1"/>
    </source>
</evidence>
<evidence type="ECO:0000313" key="11">
    <source>
        <dbReference type="EMBL" id="RLY47200.1"/>
    </source>
</evidence>
<evidence type="ECO:0000313" key="19">
    <source>
        <dbReference type="Proteomes" id="UP000528199"/>
    </source>
</evidence>
<reference evidence="6 22" key="1">
    <citation type="journal article" date="2018" name="Genome Biol.">
        <title>SKESA: strategic k-mer extension for scrupulous assemblies.</title>
        <authorList>
            <person name="Souvorov A."/>
            <person name="Agarwala R."/>
            <person name="Lipman D.J."/>
        </authorList>
    </citation>
    <scope>NUCLEOTIDE SEQUENCE [LARGE SCALE GENOMIC DNA]</scope>
    <source>
        <strain evidence="6">Ecoli[ST-405]</strain>
        <strain evidence="22">ecoli[ST-405]</strain>
    </source>
</reference>
<sequence length="109" mass="13018">MKRLQAFKFRLRPGGQQEREMRRFAGACRFVFNRALALQNENHEAGNKYIPYGKMASWLVEWKNATETQWLKDSPSQPLQQSLKDPERAYKNFFRLRHHAQTVCYLSRL</sequence>
<evidence type="ECO:0000313" key="2">
    <source>
        <dbReference type="EMBL" id="EFD6883697.1"/>
    </source>
</evidence>
<reference evidence="4 21" key="7">
    <citation type="submission" date="2019-12" db="EMBL/GenBank/DDBJ databases">
        <authorList>
            <consortium name="NARMS: The National Antimicrobial Resistance Monitoring System"/>
        </authorList>
    </citation>
    <scope>NUCLEOTIDE SEQUENCE [LARGE SCALE GENOMIC DNA]</scope>
    <source>
        <strain evidence="2 20">19MD07CB01-EC</strain>
        <strain evidence="4 21">CVM N19EC0130</strain>
    </source>
</reference>
<dbReference type="EMBL" id="DABGKQ010000002">
    <property type="protein sequence ID" value="HAJ5803201.1"/>
    <property type="molecule type" value="Genomic_DNA"/>
</dbReference>
<evidence type="ECO:0000313" key="20">
    <source>
        <dbReference type="Proteomes" id="UP000531962"/>
    </source>
</evidence>
<protein>
    <submittedName>
        <fullName evidence="2">Helix-turn-helix domain-containing protein</fullName>
    </submittedName>
    <submittedName>
        <fullName evidence="8">Transposase</fullName>
    </submittedName>
</protein>
<reference evidence="13 15" key="5">
    <citation type="submission" date="2019-08" db="EMBL/GenBank/DDBJ databases">
        <title>Whole genome analysis of cultivated E. coli strains isolated from CD patients and healthy donors.</title>
        <authorList>
            <person name="Siniagina M.N."/>
            <person name="Markelova M.I."/>
            <person name="Laikov A.V."/>
            <person name="Boulygina E.A."/>
            <person name="Khusnutdinova D.R."/>
            <person name="Kharchenko A."/>
            <person name="Grigoryeva T.V."/>
        </authorList>
    </citation>
    <scope>NUCLEOTIDE SEQUENCE [LARGE SCALE GENOMIC DNA]</scope>
    <source>
        <strain evidence="13 15">1_45_11</strain>
    </source>
</reference>
<evidence type="ECO:0000313" key="10">
    <source>
        <dbReference type="EMBL" id="QMF67402.1"/>
    </source>
</evidence>
<evidence type="ECO:0000259" key="1">
    <source>
        <dbReference type="Pfam" id="PF12323"/>
    </source>
</evidence>
<evidence type="ECO:0000313" key="3">
    <source>
        <dbReference type="EMBL" id="EFH0043627.1"/>
    </source>
</evidence>
<dbReference type="EMBL" id="RDDM01000542">
    <property type="protein sequence ID" value="RLY51570.1"/>
    <property type="molecule type" value="Genomic_DNA"/>
</dbReference>
<reference evidence="8 16" key="4">
    <citation type="journal article" date="2019" name="Microorganisms">
        <title>Characteristics of Carbapenem-Resistant and Colistin-Resistant Escherichia coli Co-Producing NDM-1 and MCR-1 from Pig Farms in China.</title>
        <authorList>
            <person name="Peng Z."/>
            <person name="Li X."/>
            <person name="Hu Z."/>
            <person name="Li Z."/>
            <person name="Lv Y."/>
            <person name="Lei M."/>
            <person name="Wu B."/>
            <person name="Chen H."/>
            <person name="Wang X."/>
        </authorList>
    </citation>
    <scope>NUCLEOTIDE SEQUENCE [LARGE SCALE GENOMIC DNA]</scope>
    <source>
        <strain evidence="8 16">RXD010</strain>
    </source>
</reference>
<dbReference type="Proteomes" id="UP000281340">
    <property type="component" value="Unassembled WGS sequence"/>
</dbReference>
<dbReference type="EMBL" id="JACZOI010000059">
    <property type="protein sequence ID" value="MBE0979392.1"/>
    <property type="molecule type" value="Genomic_DNA"/>
</dbReference>
<accession>A0A1X9TM34</accession>
<dbReference type="EMBL" id="RDDM01001000">
    <property type="protein sequence ID" value="RLY47200.1"/>
    <property type="molecule type" value="Genomic_DNA"/>
</dbReference>
<proteinExistence type="predicted"/>
<evidence type="ECO:0000313" key="7">
    <source>
        <dbReference type="EMBL" id="MBE0979392.1"/>
    </source>
</evidence>
<evidence type="ECO:0000313" key="22">
    <source>
        <dbReference type="Proteomes" id="UP000842519"/>
    </source>
</evidence>
<reference evidence="6" key="6">
    <citation type="submission" date="2019-11" db="EMBL/GenBank/DDBJ databases">
        <authorList>
            <consortium name="NCBI Pathogen Detection Project"/>
        </authorList>
    </citation>
    <scope>NUCLEOTIDE SEQUENCE</scope>
    <source>
        <strain evidence="6">Ecoli[ST-405]</strain>
    </source>
</reference>
<evidence type="ECO:0000313" key="12">
    <source>
        <dbReference type="EMBL" id="RLY51570.1"/>
    </source>
</evidence>
<evidence type="ECO:0000313" key="9">
    <source>
        <dbReference type="EMBL" id="QLG57190.1"/>
    </source>
</evidence>